<keyword evidence="6 9" id="KW-0472">Membrane</keyword>
<evidence type="ECO:0000256" key="8">
    <source>
        <dbReference type="ARBA" id="ARBA00023224"/>
    </source>
</evidence>
<dbReference type="AlphaFoldDB" id="A0A346D467"/>
<dbReference type="GO" id="GO:0007165">
    <property type="term" value="P:signal transduction"/>
    <property type="evidence" value="ECO:0007669"/>
    <property type="project" value="UniProtKB-KW"/>
</dbReference>
<keyword evidence="5 9" id="KW-1133">Transmembrane helix</keyword>
<reference evidence="10" key="2">
    <citation type="submission" date="2018-01" db="EMBL/GenBank/DDBJ databases">
        <authorList>
            <person name="Gaut B.S."/>
            <person name="Morton B.R."/>
            <person name="Clegg M.T."/>
            <person name="Duvall M.R."/>
        </authorList>
    </citation>
    <scope>NUCLEOTIDE SEQUENCE</scope>
    <source>
        <strain evidence="10">CchlOR119</strain>
    </source>
</reference>
<evidence type="ECO:0000256" key="2">
    <source>
        <dbReference type="ARBA" id="ARBA00022606"/>
    </source>
</evidence>
<keyword evidence="8" id="KW-0807">Transducer</keyword>
<feature type="transmembrane region" description="Helical" evidence="9">
    <location>
        <begin position="228"/>
        <end position="249"/>
    </location>
</feature>
<keyword evidence="7 10" id="KW-0675">Receptor</keyword>
<evidence type="ECO:0000256" key="7">
    <source>
        <dbReference type="ARBA" id="ARBA00023170"/>
    </source>
</evidence>
<evidence type="ECO:0000256" key="1">
    <source>
        <dbReference type="ARBA" id="ARBA00004141"/>
    </source>
</evidence>
<feature type="transmembrane region" description="Helical" evidence="9">
    <location>
        <begin position="162"/>
        <end position="180"/>
    </location>
</feature>
<evidence type="ECO:0000256" key="5">
    <source>
        <dbReference type="ARBA" id="ARBA00022989"/>
    </source>
</evidence>
<dbReference type="GO" id="GO:0004984">
    <property type="term" value="F:olfactory receptor activity"/>
    <property type="evidence" value="ECO:0007669"/>
    <property type="project" value="InterPro"/>
</dbReference>
<dbReference type="InterPro" id="IPR004117">
    <property type="entry name" value="7tm6_olfct_rcpt"/>
</dbReference>
<feature type="transmembrane region" description="Helical" evidence="9">
    <location>
        <begin position="72"/>
        <end position="94"/>
    </location>
</feature>
<protein>
    <submittedName>
        <fullName evidence="10">Odorant receptor</fullName>
    </submittedName>
</protein>
<evidence type="ECO:0000256" key="3">
    <source>
        <dbReference type="ARBA" id="ARBA00022692"/>
    </source>
</evidence>
<name>A0A346D467_9HYME</name>
<proteinExistence type="evidence at transcript level"/>
<dbReference type="GO" id="GO:0005549">
    <property type="term" value="F:odorant binding"/>
    <property type="evidence" value="ECO:0007669"/>
    <property type="project" value="InterPro"/>
</dbReference>
<keyword evidence="2" id="KW-0716">Sensory transduction</keyword>
<dbReference type="Pfam" id="PF02949">
    <property type="entry name" value="7tm_6"/>
    <property type="match status" value="1"/>
</dbReference>
<dbReference type="EMBL" id="MG859409">
    <property type="protein sequence ID" value="AXM05237.1"/>
    <property type="molecule type" value="mRNA"/>
</dbReference>
<dbReference type="PANTHER" id="PTHR21137:SF26">
    <property type="entry name" value="ODORANT RECEPTOR 10A-RELATED"/>
    <property type="match status" value="1"/>
</dbReference>
<evidence type="ECO:0000256" key="6">
    <source>
        <dbReference type="ARBA" id="ARBA00023136"/>
    </source>
</evidence>
<keyword evidence="3 9" id="KW-0812">Transmembrane</keyword>
<evidence type="ECO:0000256" key="9">
    <source>
        <dbReference type="SAM" id="Phobius"/>
    </source>
</evidence>
<comment type="subcellular location">
    <subcellularLocation>
        <location evidence="1">Membrane</location>
        <topology evidence="1">Multi-pass membrane protein</topology>
    </subcellularLocation>
</comment>
<reference evidence="10" key="1">
    <citation type="journal article" date="2018" name="Insect Mol. Biol.">
        <title>An odorant receptor mediates the attractiveness of cis-jasmone to Campoletis chlorideae, the endoparasitoid of Helicoverpa armigera.</title>
        <authorList>
            <person name="Sun Y.L."/>
            <person name="Dong J.F."/>
            <person name="Ning C."/>
            <person name="Ding P.P."/>
            <person name="Huang L.Q."/>
            <person name="Sun J.G."/>
            <person name="Wang C.Z."/>
        </authorList>
    </citation>
    <scope>NUCLEOTIDE SEQUENCE</scope>
    <source>
        <strain evidence="10">CchlOR119</strain>
    </source>
</reference>
<evidence type="ECO:0000313" key="10">
    <source>
        <dbReference type="EMBL" id="AXM05237.1"/>
    </source>
</evidence>
<dbReference type="GO" id="GO:0005886">
    <property type="term" value="C:plasma membrane"/>
    <property type="evidence" value="ECO:0007669"/>
    <property type="project" value="TreeGrafter"/>
</dbReference>
<sequence length="289" mass="33528">MSSVARERSESAIMRVTLDRENLMKNHKIANENYVMDVAYTLQYTRWLLSILGVWPGLKRDSKKWQNWGSKILMTLCFSLLAFIVIPSGLHMILREKNRLVTLMLFGPVGFAFANVLKYCTLMFHREILKSCMEHLEFDWMQIETKNDREIMTRNVNVGRKLTVISAIFMYTGGLSYHTIMPLWRGSEINELNETIRPLVYPGYDMFVDPQKSPIYEMIFYTHCFSSFVMYTITTAACNLAATFVAHACGQIEITMSRLESLFENIDESNKVPDNRLGFVVTSHVRLLR</sequence>
<dbReference type="PANTHER" id="PTHR21137">
    <property type="entry name" value="ODORANT RECEPTOR"/>
    <property type="match status" value="1"/>
</dbReference>
<accession>A0A346D467</accession>
<keyword evidence="4" id="KW-0552">Olfaction</keyword>
<evidence type="ECO:0000256" key="4">
    <source>
        <dbReference type="ARBA" id="ARBA00022725"/>
    </source>
</evidence>
<organism evidence="10">
    <name type="scientific">Campoletis chlorideae</name>
    <dbReference type="NCBI Taxonomy" id="219166"/>
    <lineage>
        <taxon>Eukaryota</taxon>
        <taxon>Metazoa</taxon>
        <taxon>Ecdysozoa</taxon>
        <taxon>Arthropoda</taxon>
        <taxon>Hexapoda</taxon>
        <taxon>Insecta</taxon>
        <taxon>Pterygota</taxon>
        <taxon>Neoptera</taxon>
        <taxon>Endopterygota</taxon>
        <taxon>Hymenoptera</taxon>
        <taxon>Apocrita</taxon>
        <taxon>Ichneumonoidea</taxon>
        <taxon>Ichneumonidae</taxon>
        <taxon>Campopleginae</taxon>
        <taxon>Dusona group</taxon>
        <taxon>Campoletis</taxon>
    </lineage>
</organism>
<feature type="transmembrane region" description="Helical" evidence="9">
    <location>
        <begin position="100"/>
        <end position="120"/>
    </location>
</feature>